<dbReference type="KEGG" id="ali:AZOLI_p20260"/>
<evidence type="ECO:0000313" key="1">
    <source>
        <dbReference type="EMBL" id="CBS89422.1"/>
    </source>
</evidence>
<dbReference type="HOGENOM" id="CLU_068086_1_0_5"/>
<dbReference type="EMBL" id="FQ311870">
    <property type="protein sequence ID" value="CBS89422.1"/>
    <property type="molecule type" value="Genomic_DNA"/>
</dbReference>
<geneLocation type="plasmid" evidence="1 2">
    <name>AZO_p2</name>
</geneLocation>
<dbReference type="PANTHER" id="PTHR40267:SF1">
    <property type="entry name" value="BLR3294 PROTEIN"/>
    <property type="match status" value="1"/>
</dbReference>
<proteinExistence type="predicted"/>
<evidence type="ECO:0000313" key="2">
    <source>
        <dbReference type="Proteomes" id="UP000005667"/>
    </source>
</evidence>
<reference evidence="2" key="1">
    <citation type="journal article" date="2011" name="PLoS Genet.">
        <title>Azospirillum genomes reveal transition of bacteria from aquatic to terrestrial environments.</title>
        <authorList>
            <person name="Wisniewski-Dye F."/>
            <person name="Borziak K."/>
            <person name="Khalsa-Moyers G."/>
            <person name="Alexandre G."/>
            <person name="Sukharnikov L.O."/>
            <person name="Wuichet K."/>
            <person name="Hurst G.B."/>
            <person name="McDonald W.H."/>
            <person name="Robertson J.S."/>
            <person name="Barbe V."/>
            <person name="Calteau A."/>
            <person name="Rouy Z."/>
            <person name="Mangenot S."/>
            <person name="Prigent-Combaret C."/>
            <person name="Normand P."/>
            <person name="Boyer M."/>
            <person name="Siguier P."/>
            <person name="Dessaux Y."/>
            <person name="Elmerich C."/>
            <person name="Condemine G."/>
            <person name="Krishnen G."/>
            <person name="Kennedy I."/>
            <person name="Paterson A.H."/>
            <person name="Gonzalez V."/>
            <person name="Mavingui P."/>
            <person name="Zhulin I.B."/>
        </authorList>
    </citation>
    <scope>NUCLEOTIDE SEQUENCE [LARGE SCALE GENOMIC DNA]</scope>
    <source>
        <strain evidence="2">4B</strain>
    </source>
</reference>
<organism evidence="1 2">
    <name type="scientific">Azospirillum lipoferum (strain 4B)</name>
    <dbReference type="NCBI Taxonomy" id="862719"/>
    <lineage>
        <taxon>Bacteria</taxon>
        <taxon>Pseudomonadati</taxon>
        <taxon>Pseudomonadota</taxon>
        <taxon>Alphaproteobacteria</taxon>
        <taxon>Rhodospirillales</taxon>
        <taxon>Azospirillaceae</taxon>
        <taxon>Azospirillum</taxon>
    </lineage>
</organism>
<accession>G7ZDB4</accession>
<dbReference type="InterPro" id="IPR053714">
    <property type="entry name" value="Iso_Racemase_Enz_sf"/>
</dbReference>
<dbReference type="Gene3D" id="3.40.50.12500">
    <property type="match status" value="1"/>
</dbReference>
<gene>
    <name evidence="1" type="ordered locus">AZOLI_p20260</name>
</gene>
<dbReference type="AlphaFoldDB" id="G7ZDB4"/>
<dbReference type="Pfam" id="PF17645">
    <property type="entry name" value="Amdase"/>
    <property type="match status" value="1"/>
</dbReference>
<dbReference type="PANTHER" id="PTHR40267">
    <property type="entry name" value="BLR3294 PROTEIN"/>
    <property type="match status" value="1"/>
</dbReference>
<keyword evidence="1" id="KW-0614">Plasmid</keyword>
<keyword evidence="2" id="KW-1185">Reference proteome</keyword>
<protein>
    <submittedName>
        <fullName evidence="1">Asp/Glu/hydantoin racemase</fullName>
    </submittedName>
</protein>
<name>G7ZDB4_AZOL4</name>
<dbReference type="Proteomes" id="UP000005667">
    <property type="component" value="Plasmid AZO_p2"/>
</dbReference>
<sequence>MTGAFQPQDLLPTGATAIAGEAFIGDGAGVIEDVALGIHGGRPRPVGAYLSPNQSKKDEFPEMTKRVLLGMLTPSSNTVLEPVTAAMLSGLPEVSAHFGRFTVKEISLRAAALDQFTDAPFLDAARLLADAQLNVIGWNGTSAGWLGFDADVKLCKAIEDETGIPACTSMLALNEILETTGRKRFAIVSPYLDEIQDKMVANYNAAGFEVVAERHLNDRGNFSFSEISEERIERMCLEVAEAKPEAIAIICTNMRGAPVAERVEKALGIPVYDTVSTVLWKALRMTGVDTRRVQGWGSLFRELHG</sequence>
<dbReference type="InterPro" id="IPR026286">
    <property type="entry name" value="MaiA/AMDase"/>
</dbReference>